<sequence length="124" mass="14015">MVKLKKKALIPYSGKVYDLQVKNNPSYNVEGVIVHNSSAGSLISYLLGLVNVNPLEYDLLFERFLTTGRLIRHDKVEEVIINENSSSPICIKSTDFVRILRNDEKMIVKAGELQEGDNLVDYES</sequence>
<reference evidence="2" key="1">
    <citation type="journal article" date="2021" name="Proc. Natl. Acad. Sci. U.S.A.">
        <title>A Catalog of Tens of Thousands of Viruses from Human Metagenomes Reveals Hidden Associations with Chronic Diseases.</title>
        <authorList>
            <person name="Tisza M.J."/>
            <person name="Buck C.B."/>
        </authorList>
    </citation>
    <scope>NUCLEOTIDE SEQUENCE</scope>
    <source>
        <strain evidence="2">Ct3r22</strain>
    </source>
</reference>
<evidence type="ECO:0000313" key="2">
    <source>
        <dbReference type="EMBL" id="DAG00356.1"/>
    </source>
</evidence>
<dbReference type="EMBL" id="BK016180">
    <property type="protein sequence ID" value="DAG00356.1"/>
    <property type="molecule type" value="Genomic_DNA"/>
</dbReference>
<dbReference type="NCBIfam" id="TIGR01443">
    <property type="entry name" value="intein_Cterm"/>
    <property type="match status" value="1"/>
</dbReference>
<dbReference type="Gene3D" id="2.170.16.10">
    <property type="entry name" value="Hedgehog/Intein (Hint) domain"/>
    <property type="match status" value="1"/>
</dbReference>
<dbReference type="Pfam" id="PF07733">
    <property type="entry name" value="DNA_pol3_alpha"/>
    <property type="match status" value="1"/>
</dbReference>
<feature type="domain" description="Bacterial DNA polymerase III alpha subunit NTPase" evidence="1">
    <location>
        <begin position="37"/>
        <end position="69"/>
    </location>
</feature>
<proteinExistence type="predicted"/>
<accession>A0A8S5V0Z8</accession>
<organism evidence="2">
    <name type="scientific">Siphoviridae sp. ct3r22</name>
    <dbReference type="NCBI Taxonomy" id="2825325"/>
    <lineage>
        <taxon>Viruses</taxon>
        <taxon>Duplodnaviria</taxon>
        <taxon>Heunggongvirae</taxon>
        <taxon>Uroviricota</taxon>
        <taxon>Caudoviricetes</taxon>
    </lineage>
</organism>
<protein>
    <submittedName>
        <fullName evidence="2">DNA polymerase III, alpha subunit</fullName>
    </submittedName>
</protein>
<dbReference type="PROSITE" id="PS50818">
    <property type="entry name" value="INTEIN_C_TER"/>
    <property type="match status" value="1"/>
</dbReference>
<dbReference type="GO" id="GO:0006260">
    <property type="term" value="P:DNA replication"/>
    <property type="evidence" value="ECO:0007669"/>
    <property type="project" value="InterPro"/>
</dbReference>
<dbReference type="GO" id="GO:0008408">
    <property type="term" value="F:3'-5' exonuclease activity"/>
    <property type="evidence" value="ECO:0007669"/>
    <property type="project" value="InterPro"/>
</dbReference>
<name>A0A8S5V0Z8_9CAUD</name>
<evidence type="ECO:0000259" key="1">
    <source>
        <dbReference type="Pfam" id="PF07733"/>
    </source>
</evidence>
<dbReference type="InterPro" id="IPR030934">
    <property type="entry name" value="Intein_C"/>
</dbReference>
<dbReference type="InterPro" id="IPR011708">
    <property type="entry name" value="DNA_pol3_alpha_NTPase_dom"/>
</dbReference>
<dbReference type="SUPFAM" id="SSF51294">
    <property type="entry name" value="Hedgehog/intein (Hint) domain"/>
    <property type="match status" value="1"/>
</dbReference>
<dbReference type="InterPro" id="IPR036844">
    <property type="entry name" value="Hint_dom_sf"/>
</dbReference>